<feature type="domain" description="Rho-GAP" evidence="1">
    <location>
        <begin position="140"/>
        <end position="277"/>
    </location>
</feature>
<dbReference type="InterPro" id="IPR015915">
    <property type="entry name" value="Kelch-typ_b-propeller"/>
</dbReference>
<dbReference type="Proteomes" id="UP001141327">
    <property type="component" value="Unassembled WGS sequence"/>
</dbReference>
<dbReference type="PROSITE" id="PS50238">
    <property type="entry name" value="RHOGAP"/>
    <property type="match status" value="1"/>
</dbReference>
<dbReference type="CDD" id="cd00159">
    <property type="entry name" value="RhoGAP"/>
    <property type="match status" value="1"/>
</dbReference>
<dbReference type="Pfam" id="PF00620">
    <property type="entry name" value="RhoGAP"/>
    <property type="match status" value="1"/>
</dbReference>
<dbReference type="Gene3D" id="1.10.555.10">
    <property type="entry name" value="Rho GTPase activation protein"/>
    <property type="match status" value="1"/>
</dbReference>
<keyword evidence="3" id="KW-1185">Reference proteome</keyword>
<gene>
    <name evidence="2" type="ORF">PAPYR_6934</name>
</gene>
<organism evidence="2 3">
    <name type="scientific">Paratrimastix pyriformis</name>
    <dbReference type="NCBI Taxonomy" id="342808"/>
    <lineage>
        <taxon>Eukaryota</taxon>
        <taxon>Metamonada</taxon>
        <taxon>Preaxostyla</taxon>
        <taxon>Paratrimastigidae</taxon>
        <taxon>Paratrimastix</taxon>
    </lineage>
</organism>
<evidence type="ECO:0000313" key="2">
    <source>
        <dbReference type="EMBL" id="KAJ4457574.1"/>
    </source>
</evidence>
<evidence type="ECO:0000259" key="1">
    <source>
        <dbReference type="PROSITE" id="PS50238"/>
    </source>
</evidence>
<accession>A0ABQ8UE87</accession>
<reference evidence="2" key="1">
    <citation type="journal article" date="2022" name="bioRxiv">
        <title>Genomics of Preaxostyla Flagellates Illuminates Evolutionary Transitions and the Path Towards Mitochondrial Loss.</title>
        <authorList>
            <person name="Novak L.V.F."/>
            <person name="Treitli S.C."/>
            <person name="Pyrih J."/>
            <person name="Halakuc P."/>
            <person name="Pipaliya S.V."/>
            <person name="Vacek V."/>
            <person name="Brzon O."/>
            <person name="Soukal P."/>
            <person name="Eme L."/>
            <person name="Dacks J.B."/>
            <person name="Karnkowska A."/>
            <person name="Elias M."/>
            <person name="Hampl V."/>
        </authorList>
    </citation>
    <scope>NUCLEOTIDE SEQUENCE</scope>
    <source>
        <strain evidence="2">RCP-MX</strain>
    </source>
</reference>
<dbReference type="InterPro" id="IPR000198">
    <property type="entry name" value="RhoGAP_dom"/>
</dbReference>
<proteinExistence type="predicted"/>
<dbReference type="SUPFAM" id="SSF117281">
    <property type="entry name" value="Kelch motif"/>
    <property type="match status" value="1"/>
</dbReference>
<dbReference type="Gene3D" id="2.120.10.80">
    <property type="entry name" value="Kelch-type beta propeller"/>
    <property type="match status" value="1"/>
</dbReference>
<sequence length="277" mass="31000">MPGTPLPGPRCSHTAVVLFRPLDGGWRFTHRMEGPWQHAVGMWVFGGRGAARSLNELWRFCFATRRWDQVQPHGPAPPPRYIHTAIPLVRARGPGDRGDQGVGTGLGSQMVVFGGYQEETRQHYGDVWLMGAPSDETVMKELEDSVPAVLRECVQWLDAPDRIVCEGIFRVPGEKMELDKMCAEYRRHDLPSRTSTLPAHQSPHYPTQLLGVGAHRVNLARQKLVSNVASFLKLYLRELRDPIVPFEFYDAFLAAGAYGPSLPMSLAAAAMRWEQTT</sequence>
<comment type="caution">
    <text evidence="2">The sequence shown here is derived from an EMBL/GenBank/DDBJ whole genome shotgun (WGS) entry which is preliminary data.</text>
</comment>
<dbReference type="PANTHER" id="PTHR23244:SF471">
    <property type="entry name" value="GUANINE NUCLEOTIDE-BINDING PROTEIN SUBUNIT BETA 1-RELATED"/>
    <property type="match status" value="1"/>
</dbReference>
<dbReference type="SUPFAM" id="SSF48350">
    <property type="entry name" value="GTPase activation domain, GAP"/>
    <property type="match status" value="1"/>
</dbReference>
<protein>
    <recommendedName>
        <fullName evidence="1">Rho-GAP domain-containing protein</fullName>
    </recommendedName>
</protein>
<name>A0ABQ8UE87_9EUKA</name>
<dbReference type="InterPro" id="IPR008936">
    <property type="entry name" value="Rho_GTPase_activation_prot"/>
</dbReference>
<dbReference type="EMBL" id="JAPMOS010000044">
    <property type="protein sequence ID" value="KAJ4457574.1"/>
    <property type="molecule type" value="Genomic_DNA"/>
</dbReference>
<evidence type="ECO:0000313" key="3">
    <source>
        <dbReference type="Proteomes" id="UP001141327"/>
    </source>
</evidence>
<dbReference type="PANTHER" id="PTHR23244">
    <property type="entry name" value="KELCH REPEAT DOMAIN"/>
    <property type="match status" value="1"/>
</dbReference>